<reference evidence="2" key="1">
    <citation type="submission" date="2018-10" db="EMBL/GenBank/DDBJ databases">
        <title>Population genomic analysis revealed the cold adaptation of white poplar.</title>
        <authorList>
            <person name="Liu Y.-J."/>
        </authorList>
    </citation>
    <scope>NUCLEOTIDE SEQUENCE [LARGE SCALE GENOMIC DNA]</scope>
    <source>
        <strain evidence="2">PAL-ZL1</strain>
    </source>
</reference>
<organism evidence="2">
    <name type="scientific">Populus alba</name>
    <name type="common">White poplar</name>
    <dbReference type="NCBI Taxonomy" id="43335"/>
    <lineage>
        <taxon>Eukaryota</taxon>
        <taxon>Viridiplantae</taxon>
        <taxon>Streptophyta</taxon>
        <taxon>Embryophyta</taxon>
        <taxon>Tracheophyta</taxon>
        <taxon>Spermatophyta</taxon>
        <taxon>Magnoliopsida</taxon>
        <taxon>eudicotyledons</taxon>
        <taxon>Gunneridae</taxon>
        <taxon>Pentapetalae</taxon>
        <taxon>rosids</taxon>
        <taxon>fabids</taxon>
        <taxon>Malpighiales</taxon>
        <taxon>Salicaceae</taxon>
        <taxon>Saliceae</taxon>
        <taxon>Populus</taxon>
    </lineage>
</organism>
<accession>A0A4U5N9L0</accession>
<comment type="caution">
    <text evidence="2">The sequence shown here is derived from an EMBL/GenBank/DDBJ whole genome shotgun (WGS) entry which is preliminary data.</text>
</comment>
<proteinExistence type="predicted"/>
<feature type="chain" id="PRO_5020761910" evidence="1">
    <location>
        <begin position="17"/>
        <end position="121"/>
    </location>
</feature>
<evidence type="ECO:0000313" key="2">
    <source>
        <dbReference type="EMBL" id="TKR78481.1"/>
    </source>
</evidence>
<protein>
    <submittedName>
        <fullName evidence="2">Uncharacterized protein</fullName>
    </submittedName>
</protein>
<gene>
    <name evidence="2" type="ORF">D5086_0000281970</name>
</gene>
<name>A0A4U5N9L0_POPAL</name>
<sequence>MLVLFLWVSGFPVVLSSQGKKEKLWFLFWGRGCNRGLEEDDDEGAVAGQNLLSPLYNLPPQFCDFFVACPLPRFCDSTPPLRIPSLVSYSRRMACVSIGNEDSKPFIAGGVMAGASVSLVW</sequence>
<dbReference type="AlphaFoldDB" id="A0A4U5N9L0"/>
<keyword evidence="1" id="KW-0732">Signal</keyword>
<feature type="signal peptide" evidence="1">
    <location>
        <begin position="1"/>
        <end position="16"/>
    </location>
</feature>
<dbReference type="EMBL" id="RCHU01001110">
    <property type="protein sequence ID" value="TKR78481.1"/>
    <property type="molecule type" value="Genomic_DNA"/>
</dbReference>
<evidence type="ECO:0000256" key="1">
    <source>
        <dbReference type="SAM" id="SignalP"/>
    </source>
</evidence>